<dbReference type="Gene3D" id="3.40.50.300">
    <property type="entry name" value="P-loop containing nucleotide triphosphate hydrolases"/>
    <property type="match status" value="2"/>
</dbReference>
<dbReference type="EMBL" id="QFAY01000009">
    <property type="protein sequence ID" value="MBP2620839.1"/>
    <property type="molecule type" value="Genomic_DNA"/>
</dbReference>
<dbReference type="PROSITE" id="PS51194">
    <property type="entry name" value="HELICASE_CTER"/>
    <property type="match status" value="1"/>
</dbReference>
<dbReference type="CDD" id="cd18804">
    <property type="entry name" value="SF2_C_priA"/>
    <property type="match status" value="1"/>
</dbReference>
<dbReference type="InterPro" id="IPR042115">
    <property type="entry name" value="PriA_3primeBD_sf"/>
</dbReference>
<dbReference type="InterPro" id="IPR006935">
    <property type="entry name" value="Helicase/UvrB_N"/>
</dbReference>
<keyword evidence="11" id="KW-0227">DNA damage</keyword>
<evidence type="ECO:0000256" key="1">
    <source>
        <dbReference type="ARBA" id="ARBA00022515"/>
    </source>
</evidence>
<evidence type="ECO:0000256" key="12">
    <source>
        <dbReference type="HAMAP-Rule" id="MF_00983"/>
    </source>
</evidence>
<dbReference type="Pfam" id="PF18319">
    <property type="entry name" value="Zn_ribbon_PriA"/>
    <property type="match status" value="1"/>
</dbReference>
<feature type="domain" description="Helicase ATP-binding" evidence="13">
    <location>
        <begin position="278"/>
        <end position="444"/>
    </location>
</feature>
<feature type="binding site" evidence="12">
    <location>
        <position position="537"/>
    </location>
    <ligand>
        <name>Zn(2+)</name>
        <dbReference type="ChEBI" id="CHEBI:29105"/>
        <label>2</label>
    </ligand>
</feature>
<keyword evidence="1 12" id="KW-0639">Primosome</keyword>
<evidence type="ECO:0000259" key="13">
    <source>
        <dbReference type="PROSITE" id="PS51192"/>
    </source>
</evidence>
<keyword evidence="6 12" id="KW-0347">Helicase</keyword>
<dbReference type="SUPFAM" id="SSF52540">
    <property type="entry name" value="P-loop containing nucleoside triphosphate hydrolases"/>
    <property type="match status" value="2"/>
</dbReference>
<keyword evidence="5 12" id="KW-0378">Hydrolase</keyword>
<keyword evidence="3 12" id="KW-0479">Metal-binding</keyword>
<keyword evidence="4 12" id="KW-0547">Nucleotide-binding</keyword>
<dbReference type="Pfam" id="PF00271">
    <property type="entry name" value="Helicase_C"/>
    <property type="match status" value="1"/>
</dbReference>
<evidence type="ECO:0000313" key="15">
    <source>
        <dbReference type="EMBL" id="MBP2620839.1"/>
    </source>
</evidence>
<feature type="binding site" evidence="12">
    <location>
        <position position="534"/>
    </location>
    <ligand>
        <name>Zn(2+)</name>
        <dbReference type="ChEBI" id="CHEBI:29105"/>
        <label>2</label>
    </ligand>
</feature>
<keyword evidence="2 12" id="KW-0235">DNA replication</keyword>
<dbReference type="Pfam" id="PF04851">
    <property type="entry name" value="ResIII"/>
    <property type="match status" value="1"/>
</dbReference>
<evidence type="ECO:0000256" key="10">
    <source>
        <dbReference type="ARBA" id="ARBA00023235"/>
    </source>
</evidence>
<feature type="binding site" evidence="12">
    <location>
        <position position="507"/>
    </location>
    <ligand>
        <name>Zn(2+)</name>
        <dbReference type="ChEBI" id="CHEBI:29105"/>
        <label>1</label>
    </ligand>
</feature>
<evidence type="ECO:0000256" key="8">
    <source>
        <dbReference type="ARBA" id="ARBA00022840"/>
    </source>
</evidence>
<dbReference type="NCBIfam" id="NF004066">
    <property type="entry name" value="PRK05580.1-3"/>
    <property type="match status" value="1"/>
</dbReference>
<dbReference type="InterPro" id="IPR027417">
    <property type="entry name" value="P-loop_NTPase"/>
</dbReference>
<protein>
    <recommendedName>
        <fullName evidence="12">Replication restart protein PriA</fullName>
    </recommendedName>
    <alternativeName>
        <fullName evidence="12">ATP-dependent DNA helicase PriA</fullName>
        <ecNumber evidence="12">5.6.2.4</ecNumber>
    </alternativeName>
    <alternativeName>
        <fullName evidence="12">DNA 3'-5' helicase PriA</fullName>
    </alternativeName>
</protein>
<dbReference type="PROSITE" id="PS51192">
    <property type="entry name" value="HELICASE_ATP_BIND_1"/>
    <property type="match status" value="1"/>
</dbReference>
<evidence type="ECO:0000256" key="4">
    <source>
        <dbReference type="ARBA" id="ARBA00022741"/>
    </source>
</evidence>
<comment type="subunit">
    <text evidence="12">Component of the replication restart primosome.</text>
</comment>
<feature type="binding site" evidence="12">
    <location>
        <position position="510"/>
    </location>
    <ligand>
        <name>Zn(2+)</name>
        <dbReference type="ChEBI" id="CHEBI:29105"/>
        <label>1</label>
    </ligand>
</feature>
<keyword evidence="8 12" id="KW-0067">ATP-binding</keyword>
<dbReference type="Gene3D" id="3.40.1440.60">
    <property type="entry name" value="PriA, 3(prime) DNA-binding domain"/>
    <property type="match status" value="1"/>
</dbReference>
<dbReference type="InterPro" id="IPR005259">
    <property type="entry name" value="PriA"/>
</dbReference>
<dbReference type="HAMAP" id="MF_00983">
    <property type="entry name" value="PriA"/>
    <property type="match status" value="1"/>
</dbReference>
<dbReference type="InterPro" id="IPR014001">
    <property type="entry name" value="Helicase_ATP-bd"/>
</dbReference>
<dbReference type="Pfam" id="PF18074">
    <property type="entry name" value="PriA_C"/>
    <property type="match status" value="1"/>
</dbReference>
<dbReference type="Proteomes" id="UP001519349">
    <property type="component" value="Unassembled WGS sequence"/>
</dbReference>
<reference evidence="15 16" key="1">
    <citation type="submission" date="2018-05" db="EMBL/GenBank/DDBJ databases">
        <title>Draft genome sequence of Streptococcus panodentis CCUG 70867T.</title>
        <authorList>
            <person name="Salva-Serra F."/>
            <person name="Mendez V."/>
            <person name="Jaen-Luchoro D."/>
            <person name="Gonzales-Siles L."/>
            <person name="Karlsson R."/>
            <person name="Engstrom-Jakobsson H."/>
            <person name="Busquets A."/>
            <person name="Gomila M."/>
            <person name="Pineiro-Iglesias B."/>
            <person name="Bennasar-Figueras A."/>
            <person name="Seeger M."/>
            <person name="Moore E."/>
        </authorList>
    </citation>
    <scope>NUCLEOTIDE SEQUENCE [LARGE SCALE GENOMIC DNA]</scope>
    <source>
        <strain evidence="15 16">CCUG 70867</strain>
    </source>
</reference>
<gene>
    <name evidence="12" type="primary">priA</name>
    <name evidence="15" type="ORF">DHL47_05710</name>
</gene>
<evidence type="ECO:0000256" key="2">
    <source>
        <dbReference type="ARBA" id="ARBA00022705"/>
    </source>
</evidence>
<accession>A0ABS5AYS3</accession>
<dbReference type="PANTHER" id="PTHR30580">
    <property type="entry name" value="PRIMOSOMAL PROTEIN N"/>
    <property type="match status" value="1"/>
</dbReference>
<dbReference type="EC" id="5.6.2.4" evidence="12"/>
<keyword evidence="7 12" id="KW-0862">Zinc</keyword>
<evidence type="ECO:0000256" key="5">
    <source>
        <dbReference type="ARBA" id="ARBA00022801"/>
    </source>
</evidence>
<feature type="binding site" evidence="12">
    <location>
        <position position="519"/>
    </location>
    <ligand>
        <name>Zn(2+)</name>
        <dbReference type="ChEBI" id="CHEBI:29105"/>
        <label>2</label>
    </ligand>
</feature>
<keyword evidence="10 12" id="KW-0413">Isomerase</keyword>
<evidence type="ECO:0000259" key="14">
    <source>
        <dbReference type="PROSITE" id="PS51194"/>
    </source>
</evidence>
<dbReference type="PANTHER" id="PTHR30580:SF0">
    <property type="entry name" value="PRIMOSOMAL PROTEIN N"/>
    <property type="match status" value="1"/>
</dbReference>
<organism evidence="15 16">
    <name type="scientific">Streptococcus panodentis</name>
    <dbReference type="NCBI Taxonomy" id="1581472"/>
    <lineage>
        <taxon>Bacteria</taxon>
        <taxon>Bacillati</taxon>
        <taxon>Bacillota</taxon>
        <taxon>Bacilli</taxon>
        <taxon>Lactobacillales</taxon>
        <taxon>Streptococcaceae</taxon>
        <taxon>Streptococcus</taxon>
    </lineage>
</organism>
<feature type="binding site" evidence="12">
    <location>
        <position position="547"/>
    </location>
    <ligand>
        <name>Zn(2+)</name>
        <dbReference type="ChEBI" id="CHEBI:29105"/>
        <label>1</label>
    </ligand>
</feature>
<dbReference type="SMART" id="SM00487">
    <property type="entry name" value="DEXDc"/>
    <property type="match status" value="1"/>
</dbReference>
<dbReference type="Pfam" id="PF17764">
    <property type="entry name" value="PriA_3primeBD"/>
    <property type="match status" value="1"/>
</dbReference>
<evidence type="ECO:0000256" key="11">
    <source>
        <dbReference type="ARBA" id="ARBA00023236"/>
    </source>
</evidence>
<sequence length="801" mass="90661">MRVAKIIVDIPLMQTDKPYSYAIPEEFAGMLEAGMRVHVPFGKGNRLIQGLIVAFGEEEPETAGEEVEGFKDIAEVLDFSPVLNEEQLWLADQLRKSVFSFKISILKAMLPSLLNSSYDKILYATEELSLQERESLLGRADSLRFSDLDKISQARAMRLTRSGKLRLEYQATDKKHIKTEKWYQVNHAALQDHDLPRAAKKKQALKEVLLDQQDSRLLADLRQNFSRDIVHYFVKEGLVIVEEREVSRSAAYFQKERQQQSLTLNAEQAAAVAAITEKIGQPQVRPVLLEGVTGSGKTEVYLQVIAEALAQRKTAIMLVPEISLTPQVTDRFISRFGNQVAILHSGLSDGEKYDEWRKVERGEAQVVVGARSAVFAPLKNIGAIIIDEEHESSYKQDSNPRYHARDVALLRAQYNQAVLVLGSATPSLESRARASRGLYDFQLLTKRANPLARIPQVEVVDFRDYIGQNEAANYTPPLLAAIEERLQRKEQVVLMLNRRGYSSFVMCRECGSVDTCPNCDISLTLHMDTKTMNCHYCGFSKNIPQSCPVCSSRSIRYYGTGTQKASDELAQLFPQARILRMDVDTTRKKGSHEAILESFGQGQADILLGTQMIAKGLDFPNVTLVGVLNADTALNLPDFRSSERTFQLLTQVAGRAGRAEKAGQVFIQSYNPHHYAIEFAKKQDYEGFYAYEMSIRRQLGYPPYYYTVGITLSHRDEEKAVKESYRVLDILRTGLSDKVHILGPTPKPIARTHNLYHYQILLKYRFEDDLQTSLNQVLDLTQEKENKDLRLSIDNEPQNFM</sequence>
<evidence type="ECO:0000256" key="3">
    <source>
        <dbReference type="ARBA" id="ARBA00022723"/>
    </source>
</evidence>
<dbReference type="InterPro" id="IPR001650">
    <property type="entry name" value="Helicase_C-like"/>
</dbReference>
<comment type="function">
    <text evidence="12">Initiates the restart of stalled replication forks, which reloads the replicative helicase on sites other than the origin of replication. Recognizes and binds to abandoned replication forks and remodels them to uncover a helicase loading site. Promotes assembly of the primosome at these replication forks.</text>
</comment>
<dbReference type="InterPro" id="IPR040498">
    <property type="entry name" value="PriA_CRR"/>
</dbReference>
<evidence type="ECO:0000313" key="16">
    <source>
        <dbReference type="Proteomes" id="UP001519349"/>
    </source>
</evidence>
<comment type="catalytic activity">
    <reaction evidence="12">
        <text>Couples ATP hydrolysis with the unwinding of duplex DNA by translocating in the 3'-5' direction.</text>
        <dbReference type="EC" id="5.6.2.4"/>
    </reaction>
</comment>
<dbReference type="NCBIfam" id="NF004068">
    <property type="entry name" value="PRK05580.1-5"/>
    <property type="match status" value="1"/>
</dbReference>
<feature type="binding site" evidence="12">
    <location>
        <position position="550"/>
    </location>
    <ligand>
        <name>Zn(2+)</name>
        <dbReference type="ChEBI" id="CHEBI:29105"/>
        <label>1</label>
    </ligand>
</feature>
<comment type="cofactor">
    <cofactor evidence="12">
        <name>Zn(2+)</name>
        <dbReference type="ChEBI" id="CHEBI:29105"/>
    </cofactor>
    <text evidence="12">Binds 2 zinc ions per subunit.</text>
</comment>
<dbReference type="RefSeq" id="WP_209551171.1">
    <property type="nucleotide sequence ID" value="NZ_QFAY01000009.1"/>
</dbReference>
<name>A0ABS5AYS3_9STRE</name>
<comment type="caution">
    <text evidence="15">The sequence shown here is derived from an EMBL/GenBank/DDBJ whole genome shotgun (WGS) entry which is preliminary data.</text>
</comment>
<feature type="domain" description="Helicase C-terminal" evidence="14">
    <location>
        <begin position="542"/>
        <end position="696"/>
    </location>
</feature>
<dbReference type="NCBIfam" id="TIGR00595">
    <property type="entry name" value="priA"/>
    <property type="match status" value="1"/>
</dbReference>
<keyword evidence="9 12" id="KW-0238">DNA-binding</keyword>
<keyword evidence="16" id="KW-1185">Reference proteome</keyword>
<dbReference type="SMART" id="SM00490">
    <property type="entry name" value="HELICc"/>
    <property type="match status" value="1"/>
</dbReference>
<keyword evidence="11" id="KW-0742">SOS response</keyword>
<comment type="similarity">
    <text evidence="12">Belongs to the helicase family. PriA subfamily.</text>
</comment>
<dbReference type="CDD" id="cd17929">
    <property type="entry name" value="DEXHc_priA"/>
    <property type="match status" value="1"/>
</dbReference>
<proteinExistence type="inferred from homology"/>
<evidence type="ECO:0000256" key="7">
    <source>
        <dbReference type="ARBA" id="ARBA00022833"/>
    </source>
</evidence>
<dbReference type="InterPro" id="IPR041236">
    <property type="entry name" value="PriA_C"/>
</dbReference>
<evidence type="ECO:0000256" key="6">
    <source>
        <dbReference type="ARBA" id="ARBA00022806"/>
    </source>
</evidence>
<evidence type="ECO:0000256" key="9">
    <source>
        <dbReference type="ARBA" id="ARBA00023125"/>
    </source>
</evidence>
<comment type="catalytic activity">
    <reaction evidence="12">
        <text>ATP + H2O = ADP + phosphate + H(+)</text>
        <dbReference type="Rhea" id="RHEA:13065"/>
        <dbReference type="ChEBI" id="CHEBI:15377"/>
        <dbReference type="ChEBI" id="CHEBI:15378"/>
        <dbReference type="ChEBI" id="CHEBI:30616"/>
        <dbReference type="ChEBI" id="CHEBI:43474"/>
        <dbReference type="ChEBI" id="CHEBI:456216"/>
        <dbReference type="EC" id="5.6.2.4"/>
    </reaction>
</comment>
<feature type="binding site" evidence="12">
    <location>
        <position position="516"/>
    </location>
    <ligand>
        <name>Zn(2+)</name>
        <dbReference type="ChEBI" id="CHEBI:29105"/>
        <label>2</label>
    </ligand>
</feature>
<dbReference type="InterPro" id="IPR041222">
    <property type="entry name" value="PriA_3primeBD"/>
</dbReference>